<sequence length="330" mass="37677">MNKRLYNIRSKISNALLLFILIGTFSACSFMEDERTDCPEECHIRFKYDYNMKFADAFSNEVKQVTVYIFDENDRFVKMQTDQGDALKENDYFLKLGVSRGKYHIVAWAGLDGESFTANSLITGKSTLSDLRVALKKINNESKNDLHPLWHGEIKEITVTGVYQEEVVSLVKDTHYVSIVLQQINGTAVSDTAFHFEITDDNSLINYDNNIIPNGDLTYRPYVTKQNSVGDVQPVTTAYAGIHTSRLMTDSKSRLRITKVQNGDVVVDIPLTAYLMLTEMEGHQGEMTAQEYLDRQDEYSLVFFLDDNLSWFKTQIIINGWTVRFNSSGL</sequence>
<evidence type="ECO:0000256" key="1">
    <source>
        <dbReference type="ARBA" id="ARBA00004442"/>
    </source>
</evidence>
<keyword evidence="3 8" id="KW-0732">Signal</keyword>
<gene>
    <name evidence="9" type="ORF">SAMN05444405_10450</name>
</gene>
<feature type="signal peptide" evidence="8">
    <location>
        <begin position="1"/>
        <end position="27"/>
    </location>
</feature>
<protein>
    <submittedName>
        <fullName evidence="9">Fimbrillin-A associated anchor protein Mfa1 and Mfa2</fullName>
    </submittedName>
</protein>
<evidence type="ECO:0000256" key="2">
    <source>
        <dbReference type="ARBA" id="ARBA00007248"/>
    </source>
</evidence>
<keyword evidence="6" id="KW-0998">Cell outer membrane</keyword>
<dbReference type="STRING" id="1297750.SAMN05444405_10450"/>
<dbReference type="EMBL" id="FQTV01000004">
    <property type="protein sequence ID" value="SHE93449.1"/>
    <property type="molecule type" value="Genomic_DNA"/>
</dbReference>
<dbReference type="RefSeq" id="WP_073399743.1">
    <property type="nucleotide sequence ID" value="NZ_FQTV01000004.1"/>
</dbReference>
<evidence type="ECO:0000313" key="9">
    <source>
        <dbReference type="EMBL" id="SHE93449.1"/>
    </source>
</evidence>
<keyword evidence="7" id="KW-0449">Lipoprotein</keyword>
<dbReference type="AlphaFoldDB" id="A0A1M4XIX0"/>
<evidence type="ECO:0000256" key="3">
    <source>
        <dbReference type="ARBA" id="ARBA00022729"/>
    </source>
</evidence>
<evidence type="ECO:0000256" key="6">
    <source>
        <dbReference type="ARBA" id="ARBA00023237"/>
    </source>
</evidence>
<comment type="similarity">
    <text evidence="2">Belongs to the bacteroidetes fimbrillin superfamily. FimB/Mfa2 family.</text>
</comment>
<evidence type="ECO:0000256" key="8">
    <source>
        <dbReference type="SAM" id="SignalP"/>
    </source>
</evidence>
<name>A0A1M4XIX0_9BACE</name>
<dbReference type="Pfam" id="PF08842">
    <property type="entry name" value="Mfa2"/>
    <property type="match status" value="1"/>
</dbReference>
<evidence type="ECO:0000256" key="7">
    <source>
        <dbReference type="ARBA" id="ARBA00023288"/>
    </source>
</evidence>
<dbReference type="Proteomes" id="UP000184509">
    <property type="component" value="Unassembled WGS sequence"/>
</dbReference>
<keyword evidence="5" id="KW-0564">Palmitate</keyword>
<dbReference type="PROSITE" id="PS51257">
    <property type="entry name" value="PROKAR_LIPOPROTEIN"/>
    <property type="match status" value="1"/>
</dbReference>
<keyword evidence="10" id="KW-1185">Reference proteome</keyword>
<evidence type="ECO:0000256" key="4">
    <source>
        <dbReference type="ARBA" id="ARBA00023136"/>
    </source>
</evidence>
<accession>A0A1M4XIX0</accession>
<dbReference type="Gene3D" id="2.60.40.2090">
    <property type="match status" value="1"/>
</dbReference>
<evidence type="ECO:0000313" key="10">
    <source>
        <dbReference type="Proteomes" id="UP000184509"/>
    </source>
</evidence>
<proteinExistence type="inferred from homology"/>
<comment type="subcellular location">
    <subcellularLocation>
        <location evidence="1">Cell outer membrane</location>
    </subcellularLocation>
</comment>
<organism evidence="9 10">
    <name type="scientific">Bacteroides luti</name>
    <dbReference type="NCBI Taxonomy" id="1297750"/>
    <lineage>
        <taxon>Bacteria</taxon>
        <taxon>Pseudomonadati</taxon>
        <taxon>Bacteroidota</taxon>
        <taxon>Bacteroidia</taxon>
        <taxon>Bacteroidales</taxon>
        <taxon>Bacteroidaceae</taxon>
        <taxon>Bacteroides</taxon>
    </lineage>
</organism>
<dbReference type="InterPro" id="IPR014941">
    <property type="entry name" value="FimB/Mfa2/Mfa3"/>
</dbReference>
<dbReference type="GO" id="GO:0009279">
    <property type="term" value="C:cell outer membrane"/>
    <property type="evidence" value="ECO:0007669"/>
    <property type="project" value="UniProtKB-SubCell"/>
</dbReference>
<feature type="chain" id="PRO_5013381909" evidence="8">
    <location>
        <begin position="28"/>
        <end position="330"/>
    </location>
</feature>
<evidence type="ECO:0000256" key="5">
    <source>
        <dbReference type="ARBA" id="ARBA00023139"/>
    </source>
</evidence>
<reference evidence="9 10" key="1">
    <citation type="submission" date="2016-11" db="EMBL/GenBank/DDBJ databases">
        <authorList>
            <person name="Jaros S."/>
            <person name="Januszkiewicz K."/>
            <person name="Wedrychowicz H."/>
        </authorList>
    </citation>
    <scope>NUCLEOTIDE SEQUENCE [LARGE SCALE GENOMIC DNA]</scope>
    <source>
        <strain evidence="9 10">DSM 26991</strain>
    </source>
</reference>
<keyword evidence="4" id="KW-0472">Membrane</keyword>
<dbReference type="Gene3D" id="2.60.40.2100">
    <property type="match status" value="1"/>
</dbReference>
<dbReference type="OrthoDB" id="1099819at2"/>